<dbReference type="SUPFAM" id="SSF49265">
    <property type="entry name" value="Fibronectin type III"/>
    <property type="match status" value="1"/>
</dbReference>
<dbReference type="InterPro" id="IPR036116">
    <property type="entry name" value="FN3_sf"/>
</dbReference>
<accession>A0ABW5C1U4</accession>
<protein>
    <recommendedName>
        <fullName evidence="1">Fibronectin type-III domain-containing protein</fullName>
    </recommendedName>
</protein>
<dbReference type="Gene3D" id="2.60.40.10">
    <property type="entry name" value="Immunoglobulins"/>
    <property type="match status" value="1"/>
</dbReference>
<reference evidence="3" key="1">
    <citation type="journal article" date="2019" name="Int. J. Syst. Evol. Microbiol.">
        <title>The Global Catalogue of Microorganisms (GCM) 10K type strain sequencing project: providing services to taxonomists for standard genome sequencing and annotation.</title>
        <authorList>
            <consortium name="The Broad Institute Genomics Platform"/>
            <consortium name="The Broad Institute Genome Sequencing Center for Infectious Disease"/>
            <person name="Wu L."/>
            <person name="Ma J."/>
        </authorList>
    </citation>
    <scope>NUCLEOTIDE SEQUENCE [LARGE SCALE GENOMIC DNA]</scope>
    <source>
        <strain evidence="3">CGMCC 1.15474</strain>
    </source>
</reference>
<feature type="domain" description="Fibronectin type-III" evidence="1">
    <location>
        <begin position="1"/>
        <end position="90"/>
    </location>
</feature>
<evidence type="ECO:0000313" key="2">
    <source>
        <dbReference type="EMBL" id="MFD2214875.1"/>
    </source>
</evidence>
<keyword evidence="3" id="KW-1185">Reference proteome</keyword>
<organism evidence="2 3">
    <name type="scientific">Metabacillus endolithicus</name>
    <dbReference type="NCBI Taxonomy" id="1535204"/>
    <lineage>
        <taxon>Bacteria</taxon>
        <taxon>Bacillati</taxon>
        <taxon>Bacillota</taxon>
        <taxon>Bacilli</taxon>
        <taxon>Bacillales</taxon>
        <taxon>Bacillaceae</taxon>
        <taxon>Metabacillus</taxon>
    </lineage>
</organism>
<dbReference type="Proteomes" id="UP001597318">
    <property type="component" value="Unassembled WGS sequence"/>
</dbReference>
<dbReference type="PROSITE" id="PS50853">
    <property type="entry name" value="FN3"/>
    <property type="match status" value="1"/>
</dbReference>
<evidence type="ECO:0000259" key="1">
    <source>
        <dbReference type="PROSITE" id="PS50853"/>
    </source>
</evidence>
<feature type="non-terminal residue" evidence="2">
    <location>
        <position position="1"/>
    </location>
</feature>
<gene>
    <name evidence="2" type="ORF">ACFSKK_14390</name>
</gene>
<evidence type="ECO:0000313" key="3">
    <source>
        <dbReference type="Proteomes" id="UP001597318"/>
    </source>
</evidence>
<dbReference type="InterPro" id="IPR003961">
    <property type="entry name" value="FN3_dom"/>
</dbReference>
<proteinExistence type="predicted"/>
<sequence>LNAGGVENTIKWTDSLADDIASYRIVRAEADDIEDGTATEVATDIAEGTQTYTDDTAVAGTEYFYFVVAVDGAGNEGAPTNGTSVTTATDEEDTEAPAVANKVTEETATSVTVTVTEAGNVYISSSETQINTGSDSLSAWDVSGNSGELTAATVASNLSGGGTIVFTLDDTTSTEHTGVTITIDLSQIVDEAGNALINDTTAANTVLTITEDGATWSAVLGES</sequence>
<dbReference type="EMBL" id="JBHUIK010000003">
    <property type="protein sequence ID" value="MFD2214875.1"/>
    <property type="molecule type" value="Genomic_DNA"/>
</dbReference>
<comment type="caution">
    <text evidence="2">The sequence shown here is derived from an EMBL/GenBank/DDBJ whole genome shotgun (WGS) entry which is preliminary data.</text>
</comment>
<dbReference type="InterPro" id="IPR013783">
    <property type="entry name" value="Ig-like_fold"/>
</dbReference>
<name>A0ABW5C1U4_9BACI</name>